<dbReference type="InterPro" id="IPR043128">
    <property type="entry name" value="Rev_trsase/Diguanyl_cyclase"/>
</dbReference>
<evidence type="ECO:0000259" key="4">
    <source>
        <dbReference type="PROSITE" id="PS50113"/>
    </source>
</evidence>
<dbReference type="Pfam" id="PF08448">
    <property type="entry name" value="PAS_4"/>
    <property type="match status" value="1"/>
</dbReference>
<evidence type="ECO:0000313" key="8">
    <source>
        <dbReference type="Proteomes" id="UP000482155"/>
    </source>
</evidence>
<dbReference type="PROSITE" id="PS50113">
    <property type="entry name" value="PAC"/>
    <property type="match status" value="1"/>
</dbReference>
<name>A0A6B3STB2_9BURK</name>
<dbReference type="PROSITE" id="PS50883">
    <property type="entry name" value="EAL"/>
    <property type="match status" value="1"/>
</dbReference>
<evidence type="ECO:0000259" key="6">
    <source>
        <dbReference type="PROSITE" id="PS50887"/>
    </source>
</evidence>
<feature type="domain" description="EAL" evidence="5">
    <location>
        <begin position="358"/>
        <end position="612"/>
    </location>
</feature>
<evidence type="ECO:0000259" key="3">
    <source>
        <dbReference type="PROSITE" id="PS50112"/>
    </source>
</evidence>
<dbReference type="AlphaFoldDB" id="A0A6B3STB2"/>
<dbReference type="PROSITE" id="PS50887">
    <property type="entry name" value="GGDEF"/>
    <property type="match status" value="1"/>
</dbReference>
<dbReference type="FunFam" id="3.30.70.270:FF:000001">
    <property type="entry name" value="Diguanylate cyclase domain protein"/>
    <property type="match status" value="1"/>
</dbReference>
<dbReference type="Proteomes" id="UP000482155">
    <property type="component" value="Unassembled WGS sequence"/>
</dbReference>
<dbReference type="EMBL" id="JAAIVB010000078">
    <property type="protein sequence ID" value="NEX64007.1"/>
    <property type="molecule type" value="Genomic_DNA"/>
</dbReference>
<evidence type="ECO:0000259" key="5">
    <source>
        <dbReference type="PROSITE" id="PS50883"/>
    </source>
</evidence>
<accession>A0A6B3STB2</accession>
<organism evidence="7 8">
    <name type="scientific">Noviherbaspirillum galbum</name>
    <dbReference type="NCBI Taxonomy" id="2709383"/>
    <lineage>
        <taxon>Bacteria</taxon>
        <taxon>Pseudomonadati</taxon>
        <taxon>Pseudomonadota</taxon>
        <taxon>Betaproteobacteria</taxon>
        <taxon>Burkholderiales</taxon>
        <taxon>Oxalobacteraceae</taxon>
        <taxon>Noviherbaspirillum</taxon>
    </lineage>
</organism>
<dbReference type="SMART" id="SM00267">
    <property type="entry name" value="GGDEF"/>
    <property type="match status" value="1"/>
</dbReference>
<dbReference type="CDD" id="cd00130">
    <property type="entry name" value="PAS"/>
    <property type="match status" value="1"/>
</dbReference>
<comment type="caution">
    <text evidence="7">The sequence shown here is derived from an EMBL/GenBank/DDBJ whole genome shotgun (WGS) entry which is preliminary data.</text>
</comment>
<sequence>MAGNAIRKTAQVDDGDAYRRVFYRSPDYISISRLKDGLYIDVNASYERFVGMTRERIIGRTATELGVWPEPEERQRLVDAVRRLRQVNDFAARLRSRDGELRNVEISATITDIDGEEVLIALIRDVTERMHDTVELQQYREHLEVLVSLRTSALREANGELLKSNYRLEQAHQRLQETEKRIRYMALHDSLTGLPNRVLLHDRVNHAIMHADRERHAIALLFIDLDNFKHVNDSLGHLAGDELLCEFASRIRRCIRKSDTLARLGGDEFVICLPKLRSTTQVGQLAQKILDTLEEPFIVRGQSLHAGASMGIGMYPGDGETVDALMQAADTAMYHAKAKGKGNYQFFTASLNTAVQQRLAIESQLRNALPHGELLLHYQPQVDLRSGRIMSAEALLRWLQPARGMIQPLDFIPVAEESGLILKIGEWVLREACRQLRVWRDDGHAGMSIAVNLSARQAMQPGFSDVVAAILEEHGLPPEALDLEITESVLMEPSEENIATLRCLSAMGVRLSVDDFGTGYSSLSYLKRFPISALKIDRSFVAGIATDASDMAITDTIIAMARHLHLQVIAEGVETAEQVEFLSTHACALAQGYFFGRPMDADCLTALLRQQEQEAAGRTAGQPRPRVRARAPRQPAGHAIEPV</sequence>
<dbReference type="CDD" id="cd01949">
    <property type="entry name" value="GGDEF"/>
    <property type="match status" value="1"/>
</dbReference>
<dbReference type="NCBIfam" id="TIGR00229">
    <property type="entry name" value="sensory_box"/>
    <property type="match status" value="1"/>
</dbReference>
<dbReference type="InterPro" id="IPR035919">
    <property type="entry name" value="EAL_sf"/>
</dbReference>
<gene>
    <name evidence="7" type="ORF">G3574_23235</name>
</gene>
<dbReference type="FunFam" id="3.20.20.450:FF:000001">
    <property type="entry name" value="Cyclic di-GMP phosphodiesterase yahA"/>
    <property type="match status" value="1"/>
</dbReference>
<dbReference type="GO" id="GO:0071111">
    <property type="term" value="F:cyclic-guanylate-specific phosphodiesterase activity"/>
    <property type="evidence" value="ECO:0007669"/>
    <property type="project" value="UniProtKB-EC"/>
</dbReference>
<feature type="domain" description="GGDEF" evidence="6">
    <location>
        <begin position="216"/>
        <end position="349"/>
    </location>
</feature>
<reference evidence="7 8" key="1">
    <citation type="submission" date="2020-02" db="EMBL/GenBank/DDBJ databases">
        <authorList>
            <person name="Kim M.K."/>
        </authorList>
    </citation>
    <scope>NUCLEOTIDE SEQUENCE [LARGE SCALE GENOMIC DNA]</scope>
    <source>
        <strain evidence="7 8">17J57-3</strain>
    </source>
</reference>
<dbReference type="InterPro" id="IPR000014">
    <property type="entry name" value="PAS"/>
</dbReference>
<dbReference type="GO" id="GO:0071732">
    <property type="term" value="P:cellular response to nitric oxide"/>
    <property type="evidence" value="ECO:0007669"/>
    <property type="project" value="UniProtKB-ARBA"/>
</dbReference>
<dbReference type="InterPro" id="IPR001633">
    <property type="entry name" value="EAL_dom"/>
</dbReference>
<dbReference type="PANTHER" id="PTHR44757:SF2">
    <property type="entry name" value="BIOFILM ARCHITECTURE MAINTENANCE PROTEIN MBAA"/>
    <property type="match status" value="1"/>
</dbReference>
<dbReference type="SMART" id="SM00052">
    <property type="entry name" value="EAL"/>
    <property type="match status" value="1"/>
</dbReference>
<dbReference type="InterPro" id="IPR052155">
    <property type="entry name" value="Biofilm_reg_signaling"/>
</dbReference>
<dbReference type="Gene3D" id="3.30.450.20">
    <property type="entry name" value="PAS domain"/>
    <property type="match status" value="1"/>
</dbReference>
<dbReference type="SUPFAM" id="SSF55785">
    <property type="entry name" value="PYP-like sensor domain (PAS domain)"/>
    <property type="match status" value="1"/>
</dbReference>
<feature type="domain" description="PAS" evidence="3">
    <location>
        <begin position="36"/>
        <end position="88"/>
    </location>
</feature>
<dbReference type="RefSeq" id="WP_163967935.1">
    <property type="nucleotide sequence ID" value="NZ_JAAIVB010000078.1"/>
</dbReference>
<evidence type="ECO:0000313" key="7">
    <source>
        <dbReference type="EMBL" id="NEX64007.1"/>
    </source>
</evidence>
<feature type="region of interest" description="Disordered" evidence="2">
    <location>
        <begin position="614"/>
        <end position="643"/>
    </location>
</feature>
<keyword evidence="8" id="KW-1185">Reference proteome</keyword>
<dbReference type="CDD" id="cd01948">
    <property type="entry name" value="EAL"/>
    <property type="match status" value="1"/>
</dbReference>
<dbReference type="PANTHER" id="PTHR44757">
    <property type="entry name" value="DIGUANYLATE CYCLASE DGCP"/>
    <property type="match status" value="1"/>
</dbReference>
<dbReference type="Pfam" id="PF00990">
    <property type="entry name" value="GGDEF"/>
    <property type="match status" value="1"/>
</dbReference>
<evidence type="ECO:0000256" key="2">
    <source>
        <dbReference type="SAM" id="MobiDB-lite"/>
    </source>
</evidence>
<proteinExistence type="predicted"/>
<dbReference type="InterPro" id="IPR000700">
    <property type="entry name" value="PAS-assoc_C"/>
</dbReference>
<evidence type="ECO:0000256" key="1">
    <source>
        <dbReference type="ARBA" id="ARBA00051114"/>
    </source>
</evidence>
<dbReference type="Gene3D" id="3.30.70.270">
    <property type="match status" value="1"/>
</dbReference>
<dbReference type="InterPro" id="IPR029787">
    <property type="entry name" value="Nucleotide_cyclase"/>
</dbReference>
<dbReference type="Pfam" id="PF00563">
    <property type="entry name" value="EAL"/>
    <property type="match status" value="1"/>
</dbReference>
<dbReference type="PROSITE" id="PS50112">
    <property type="entry name" value="PAS"/>
    <property type="match status" value="1"/>
</dbReference>
<dbReference type="NCBIfam" id="TIGR00254">
    <property type="entry name" value="GGDEF"/>
    <property type="match status" value="1"/>
</dbReference>
<dbReference type="SUPFAM" id="SSF55073">
    <property type="entry name" value="Nucleotide cyclase"/>
    <property type="match status" value="1"/>
</dbReference>
<dbReference type="InterPro" id="IPR035965">
    <property type="entry name" value="PAS-like_dom_sf"/>
</dbReference>
<dbReference type="InterPro" id="IPR013656">
    <property type="entry name" value="PAS_4"/>
</dbReference>
<dbReference type="SUPFAM" id="SSF141868">
    <property type="entry name" value="EAL domain-like"/>
    <property type="match status" value="1"/>
</dbReference>
<dbReference type="Gene3D" id="3.20.20.450">
    <property type="entry name" value="EAL domain"/>
    <property type="match status" value="1"/>
</dbReference>
<comment type="catalytic activity">
    <reaction evidence="1">
        <text>3',3'-c-di-GMP + H2O = 5'-phosphoguanylyl(3'-&gt;5')guanosine + H(+)</text>
        <dbReference type="Rhea" id="RHEA:24902"/>
        <dbReference type="ChEBI" id="CHEBI:15377"/>
        <dbReference type="ChEBI" id="CHEBI:15378"/>
        <dbReference type="ChEBI" id="CHEBI:58754"/>
        <dbReference type="ChEBI" id="CHEBI:58805"/>
        <dbReference type="EC" id="3.1.4.52"/>
    </reaction>
    <physiologicalReaction direction="left-to-right" evidence="1">
        <dbReference type="Rhea" id="RHEA:24903"/>
    </physiologicalReaction>
</comment>
<feature type="domain" description="PAC" evidence="4">
    <location>
        <begin position="88"/>
        <end position="138"/>
    </location>
</feature>
<dbReference type="InterPro" id="IPR000160">
    <property type="entry name" value="GGDEF_dom"/>
</dbReference>
<protein>
    <submittedName>
        <fullName evidence="7">EAL domain-containing protein</fullName>
    </submittedName>
</protein>